<protein>
    <submittedName>
        <fullName evidence="1">Uncharacterized protein</fullName>
    </submittedName>
</protein>
<organism evidence="1 2">
    <name type="scientific">Zopfia rhizophila CBS 207.26</name>
    <dbReference type="NCBI Taxonomy" id="1314779"/>
    <lineage>
        <taxon>Eukaryota</taxon>
        <taxon>Fungi</taxon>
        <taxon>Dikarya</taxon>
        <taxon>Ascomycota</taxon>
        <taxon>Pezizomycotina</taxon>
        <taxon>Dothideomycetes</taxon>
        <taxon>Dothideomycetes incertae sedis</taxon>
        <taxon>Zopfiaceae</taxon>
        <taxon>Zopfia</taxon>
    </lineage>
</organism>
<proteinExistence type="predicted"/>
<reference evidence="1" key="1">
    <citation type="journal article" date="2020" name="Stud. Mycol.">
        <title>101 Dothideomycetes genomes: a test case for predicting lifestyles and emergence of pathogens.</title>
        <authorList>
            <person name="Haridas S."/>
            <person name="Albert R."/>
            <person name="Binder M."/>
            <person name="Bloem J."/>
            <person name="Labutti K."/>
            <person name="Salamov A."/>
            <person name="Andreopoulos B."/>
            <person name="Baker S."/>
            <person name="Barry K."/>
            <person name="Bills G."/>
            <person name="Bluhm B."/>
            <person name="Cannon C."/>
            <person name="Castanera R."/>
            <person name="Culley D."/>
            <person name="Daum C."/>
            <person name="Ezra D."/>
            <person name="Gonzalez J."/>
            <person name="Henrissat B."/>
            <person name="Kuo A."/>
            <person name="Liang C."/>
            <person name="Lipzen A."/>
            <person name="Lutzoni F."/>
            <person name="Magnuson J."/>
            <person name="Mondo S."/>
            <person name="Nolan M."/>
            <person name="Ohm R."/>
            <person name="Pangilinan J."/>
            <person name="Park H.-J."/>
            <person name="Ramirez L."/>
            <person name="Alfaro M."/>
            <person name="Sun H."/>
            <person name="Tritt A."/>
            <person name="Yoshinaga Y."/>
            <person name="Zwiers L.-H."/>
            <person name="Turgeon B."/>
            <person name="Goodwin S."/>
            <person name="Spatafora J."/>
            <person name="Crous P."/>
            <person name="Grigoriev I."/>
        </authorList>
    </citation>
    <scope>NUCLEOTIDE SEQUENCE</scope>
    <source>
        <strain evidence="1">CBS 207.26</strain>
    </source>
</reference>
<keyword evidence="2" id="KW-1185">Reference proteome</keyword>
<sequence length="89" mass="10411">MLKWLHHTHEKPAAHQHLPCWRFGSLLPDWDNFTLPQQPSSPRSHAECVIRRAPISMLRTTGLRVSHPLPTIYMSSTFSQPHYQLRYAI</sequence>
<dbReference type="Proteomes" id="UP000800200">
    <property type="component" value="Unassembled WGS sequence"/>
</dbReference>
<accession>A0A6A6EIV8</accession>
<name>A0A6A6EIV8_9PEZI</name>
<evidence type="ECO:0000313" key="1">
    <source>
        <dbReference type="EMBL" id="KAF2191614.1"/>
    </source>
</evidence>
<evidence type="ECO:0000313" key="2">
    <source>
        <dbReference type="Proteomes" id="UP000800200"/>
    </source>
</evidence>
<dbReference type="AlphaFoldDB" id="A0A6A6EIV8"/>
<dbReference type="EMBL" id="ML994617">
    <property type="protein sequence ID" value="KAF2191614.1"/>
    <property type="molecule type" value="Genomic_DNA"/>
</dbReference>
<gene>
    <name evidence="1" type="ORF">K469DRAFT_720660</name>
</gene>